<keyword evidence="3" id="KW-1133">Transmembrane helix</keyword>
<evidence type="ECO:0000313" key="6">
    <source>
        <dbReference type="Proteomes" id="UP000237819"/>
    </source>
</evidence>
<feature type="transmembrane region" description="Helical" evidence="3">
    <location>
        <begin position="77"/>
        <end position="97"/>
    </location>
</feature>
<evidence type="ECO:0000256" key="2">
    <source>
        <dbReference type="SAM" id="MobiDB-lite"/>
    </source>
</evidence>
<evidence type="ECO:0000259" key="4">
    <source>
        <dbReference type="Pfam" id="PF01478"/>
    </source>
</evidence>
<feature type="transmembrane region" description="Helical" evidence="3">
    <location>
        <begin position="27"/>
        <end position="45"/>
    </location>
</feature>
<evidence type="ECO:0000256" key="1">
    <source>
        <dbReference type="ARBA" id="ARBA00005801"/>
    </source>
</evidence>
<proteinExistence type="inferred from homology"/>
<comment type="caution">
    <text evidence="5">The sequence shown here is derived from an EMBL/GenBank/DDBJ whole genome shotgun (WGS) entry which is preliminary data.</text>
</comment>
<name>A0A2S8GF53_9BACT</name>
<dbReference type="InterPro" id="IPR000045">
    <property type="entry name" value="Prepilin_IV_endopep_pep"/>
</dbReference>
<keyword evidence="3" id="KW-0812">Transmembrane</keyword>
<dbReference type="GO" id="GO:0004190">
    <property type="term" value="F:aspartic-type endopeptidase activity"/>
    <property type="evidence" value="ECO:0007669"/>
    <property type="project" value="InterPro"/>
</dbReference>
<feature type="domain" description="Prepilin type IV endopeptidase peptidase" evidence="4">
    <location>
        <begin position="34"/>
        <end position="136"/>
    </location>
</feature>
<dbReference type="PANTHER" id="PTHR30487">
    <property type="entry name" value="TYPE 4 PREPILIN-LIKE PROTEINS LEADER PEPTIDE-PROCESSING ENZYME"/>
    <property type="match status" value="1"/>
</dbReference>
<dbReference type="Pfam" id="PF01478">
    <property type="entry name" value="Peptidase_A24"/>
    <property type="match status" value="1"/>
</dbReference>
<dbReference type="AlphaFoldDB" id="A0A2S8GF53"/>
<evidence type="ECO:0000256" key="3">
    <source>
        <dbReference type="SAM" id="Phobius"/>
    </source>
</evidence>
<feature type="transmembrane region" description="Helical" evidence="3">
    <location>
        <begin position="109"/>
        <end position="141"/>
    </location>
</feature>
<protein>
    <recommendedName>
        <fullName evidence="4">Prepilin type IV endopeptidase peptidase domain-containing protein</fullName>
    </recommendedName>
</protein>
<dbReference type="PANTHER" id="PTHR30487:SF0">
    <property type="entry name" value="PREPILIN LEADER PEPTIDASE_N-METHYLTRANSFERASE-RELATED"/>
    <property type="match status" value="1"/>
</dbReference>
<gene>
    <name evidence="5" type="ORF">C5Y93_25590</name>
</gene>
<comment type="similarity">
    <text evidence="1">Belongs to the peptidase A24 family.</text>
</comment>
<organism evidence="5 6">
    <name type="scientific">Blastopirellula marina</name>
    <dbReference type="NCBI Taxonomy" id="124"/>
    <lineage>
        <taxon>Bacteria</taxon>
        <taxon>Pseudomonadati</taxon>
        <taxon>Planctomycetota</taxon>
        <taxon>Planctomycetia</taxon>
        <taxon>Pirellulales</taxon>
        <taxon>Pirellulaceae</taxon>
        <taxon>Blastopirellula</taxon>
    </lineage>
</organism>
<dbReference type="Proteomes" id="UP000237819">
    <property type="component" value="Unassembled WGS sequence"/>
</dbReference>
<feature type="transmembrane region" description="Helical" evidence="3">
    <location>
        <begin position="174"/>
        <end position="194"/>
    </location>
</feature>
<dbReference type="GO" id="GO:0005886">
    <property type="term" value="C:plasma membrane"/>
    <property type="evidence" value="ECO:0007669"/>
    <property type="project" value="TreeGrafter"/>
</dbReference>
<dbReference type="EMBL" id="PUHZ01000024">
    <property type="protein sequence ID" value="PQO43087.1"/>
    <property type="molecule type" value="Genomic_DNA"/>
</dbReference>
<sequence>MRNEMDFGERSDPSSRLNEDEPRVDKLNLVAVILVALFTAVAFFVDLKSGKLPNWLTLPALLIGVGFHSAVNGWGGLTHSLLGMLVGFALLFVLFLIGGGGGGDVKFMAALGAWFGPALVVIVFIVSAVLALIITIAVVAVKAMTGAKTDKSAGSGAGDSAGEKLNVARQTIPYGVPVCLASWIFLLLRLVVLLKTPIENA</sequence>
<reference evidence="5 6" key="1">
    <citation type="submission" date="2018-02" db="EMBL/GenBank/DDBJ databases">
        <title>Comparative genomes isolates from brazilian mangrove.</title>
        <authorList>
            <person name="Araujo J.E."/>
            <person name="Taketani R.G."/>
            <person name="Silva M.C.P."/>
            <person name="Loureco M.V."/>
            <person name="Andreote F.D."/>
        </authorList>
    </citation>
    <scope>NUCLEOTIDE SEQUENCE [LARGE SCALE GENOMIC DNA]</scope>
    <source>
        <strain evidence="5 6">Nap-Phe MGV</strain>
    </source>
</reference>
<dbReference type="InterPro" id="IPR050882">
    <property type="entry name" value="Prepilin_peptidase/N-MTase"/>
</dbReference>
<evidence type="ECO:0000313" key="5">
    <source>
        <dbReference type="EMBL" id="PQO43087.1"/>
    </source>
</evidence>
<keyword evidence="3" id="KW-0472">Membrane</keyword>
<accession>A0A2S8GF53</accession>
<dbReference type="Gene3D" id="1.20.120.1220">
    <property type="match status" value="1"/>
</dbReference>
<dbReference type="GO" id="GO:0006465">
    <property type="term" value="P:signal peptide processing"/>
    <property type="evidence" value="ECO:0007669"/>
    <property type="project" value="TreeGrafter"/>
</dbReference>
<feature type="transmembrane region" description="Helical" evidence="3">
    <location>
        <begin position="52"/>
        <end position="71"/>
    </location>
</feature>
<feature type="region of interest" description="Disordered" evidence="2">
    <location>
        <begin position="1"/>
        <end position="20"/>
    </location>
</feature>